<name>A0AAW0TMH4_SCYPA</name>
<feature type="region of interest" description="Disordered" evidence="1">
    <location>
        <begin position="36"/>
        <end position="72"/>
    </location>
</feature>
<dbReference type="Proteomes" id="UP001487740">
    <property type="component" value="Unassembled WGS sequence"/>
</dbReference>
<comment type="caution">
    <text evidence="2">The sequence shown here is derived from an EMBL/GenBank/DDBJ whole genome shotgun (WGS) entry which is preliminary data.</text>
</comment>
<organism evidence="2 3">
    <name type="scientific">Scylla paramamosain</name>
    <name type="common">Mud crab</name>
    <dbReference type="NCBI Taxonomy" id="85552"/>
    <lineage>
        <taxon>Eukaryota</taxon>
        <taxon>Metazoa</taxon>
        <taxon>Ecdysozoa</taxon>
        <taxon>Arthropoda</taxon>
        <taxon>Crustacea</taxon>
        <taxon>Multicrustacea</taxon>
        <taxon>Malacostraca</taxon>
        <taxon>Eumalacostraca</taxon>
        <taxon>Eucarida</taxon>
        <taxon>Decapoda</taxon>
        <taxon>Pleocyemata</taxon>
        <taxon>Brachyura</taxon>
        <taxon>Eubrachyura</taxon>
        <taxon>Portunoidea</taxon>
        <taxon>Portunidae</taxon>
        <taxon>Portuninae</taxon>
        <taxon>Scylla</taxon>
    </lineage>
</organism>
<gene>
    <name evidence="2" type="ORF">O3P69_020708</name>
</gene>
<proteinExistence type="predicted"/>
<evidence type="ECO:0000313" key="2">
    <source>
        <dbReference type="EMBL" id="KAK8388930.1"/>
    </source>
</evidence>
<dbReference type="AlphaFoldDB" id="A0AAW0TMH4"/>
<protein>
    <submittedName>
        <fullName evidence="2">Uncharacterized protein</fullName>
    </submittedName>
</protein>
<keyword evidence="3" id="KW-1185">Reference proteome</keyword>
<evidence type="ECO:0000256" key="1">
    <source>
        <dbReference type="SAM" id="MobiDB-lite"/>
    </source>
</evidence>
<dbReference type="EMBL" id="JARAKH010000028">
    <property type="protein sequence ID" value="KAK8388930.1"/>
    <property type="molecule type" value="Genomic_DNA"/>
</dbReference>
<evidence type="ECO:0000313" key="3">
    <source>
        <dbReference type="Proteomes" id="UP001487740"/>
    </source>
</evidence>
<accession>A0AAW0TMH4</accession>
<reference evidence="2 3" key="1">
    <citation type="submission" date="2023-03" db="EMBL/GenBank/DDBJ databases">
        <title>High-quality genome of Scylla paramamosain provides insights in environmental adaptation.</title>
        <authorList>
            <person name="Zhang L."/>
        </authorList>
    </citation>
    <scope>NUCLEOTIDE SEQUENCE [LARGE SCALE GENOMIC DNA]</scope>
    <source>
        <strain evidence="2">LZ_2023a</strain>
        <tissue evidence="2">Muscle</tissue>
    </source>
</reference>
<sequence length="72" mass="7771">MVARGPVAADTKESHNFVPYAGIKLTANGQRCLEHQSSGVDHGLQGHLSRGSQRQHLGVEIGDSHLRTQATR</sequence>